<dbReference type="AlphaFoldDB" id="A0A419T9S7"/>
<dbReference type="RefSeq" id="WP_026891311.1">
    <property type="nucleotide sequence ID" value="NZ_MCIA01000002.1"/>
</dbReference>
<keyword evidence="2" id="KW-1185">Reference proteome</keyword>
<organism evidence="1 2">
    <name type="scientific">Lacrimispora algidixylanolytica</name>
    <dbReference type="NCBI Taxonomy" id="94868"/>
    <lineage>
        <taxon>Bacteria</taxon>
        <taxon>Bacillati</taxon>
        <taxon>Bacillota</taxon>
        <taxon>Clostridia</taxon>
        <taxon>Lachnospirales</taxon>
        <taxon>Lachnospiraceae</taxon>
        <taxon>Lacrimispora</taxon>
    </lineage>
</organism>
<dbReference type="OrthoDB" id="1953676at2"/>
<gene>
    <name evidence="1" type="ORF">BET01_12185</name>
</gene>
<protein>
    <submittedName>
        <fullName evidence="1">Twitching motility protein PilT</fullName>
    </submittedName>
</protein>
<dbReference type="Proteomes" id="UP000284277">
    <property type="component" value="Unassembled WGS sequence"/>
</dbReference>
<sequence length="139" mass="15510">MVQIIAGKKGKGKTKHLLDRANFAVKDSKGSIVYLDKSSKHMYELSNKIRLINVNEYPITSSEGFIGFICGIISQDHDLEMMFFDSFLRLACLEGEDISETIATLEKIGEKYHVTFVLSVSIDAEHLPENAKADVIVSL</sequence>
<evidence type="ECO:0000313" key="1">
    <source>
        <dbReference type="EMBL" id="RKD34231.1"/>
    </source>
</evidence>
<reference evidence="1 2" key="1">
    <citation type="submission" date="2016-08" db="EMBL/GenBank/DDBJ databases">
        <title>A new outlook on sporulation: Clostridium algidixylanolyticum.</title>
        <authorList>
            <person name="Poppleton D.I."/>
            <person name="Gribaldo S."/>
        </authorList>
    </citation>
    <scope>NUCLEOTIDE SEQUENCE [LARGE SCALE GENOMIC DNA]</scope>
    <source>
        <strain evidence="1 2">SPL73</strain>
    </source>
</reference>
<dbReference type="EMBL" id="MCIA01000002">
    <property type="protein sequence ID" value="RKD34231.1"/>
    <property type="molecule type" value="Genomic_DNA"/>
</dbReference>
<accession>A0A419T9S7</accession>
<proteinExistence type="predicted"/>
<comment type="caution">
    <text evidence="1">The sequence shown here is derived from an EMBL/GenBank/DDBJ whole genome shotgun (WGS) entry which is preliminary data.</text>
</comment>
<evidence type="ECO:0000313" key="2">
    <source>
        <dbReference type="Proteomes" id="UP000284277"/>
    </source>
</evidence>
<name>A0A419T9S7_9FIRM</name>